<dbReference type="InterPro" id="IPR036005">
    <property type="entry name" value="Creatinase/aminopeptidase-like"/>
</dbReference>
<dbReference type="InterPro" id="IPR000587">
    <property type="entry name" value="Creatinase_N"/>
</dbReference>
<evidence type="ECO:0000313" key="3">
    <source>
        <dbReference type="EMBL" id="AND40562.1"/>
    </source>
</evidence>
<dbReference type="Gene3D" id="3.90.230.10">
    <property type="entry name" value="Creatinase/methionine aminopeptidase superfamily"/>
    <property type="match status" value="1"/>
</dbReference>
<feature type="domain" description="Creatinase N-terminal" evidence="2">
    <location>
        <begin position="9"/>
        <end position="140"/>
    </location>
</feature>
<dbReference type="PANTHER" id="PTHR46112">
    <property type="entry name" value="AMINOPEPTIDASE"/>
    <property type="match status" value="1"/>
</dbReference>
<dbReference type="PANTHER" id="PTHR46112:SF2">
    <property type="entry name" value="XAA-PRO AMINOPEPTIDASE P-RELATED"/>
    <property type="match status" value="1"/>
</dbReference>
<dbReference type="SUPFAM" id="SSF55920">
    <property type="entry name" value="Creatinase/aminopeptidase"/>
    <property type="match status" value="1"/>
</dbReference>
<dbReference type="KEGG" id="bon:A361_15865"/>
<gene>
    <name evidence="3" type="ORF">A361_15865</name>
</gene>
<dbReference type="STRING" id="1196031.A361_15865"/>
<protein>
    <recommendedName>
        <fullName evidence="5">Xaa-Pro dipeptidase</fullName>
    </recommendedName>
</protein>
<dbReference type="CDD" id="cd01092">
    <property type="entry name" value="APP-like"/>
    <property type="match status" value="1"/>
</dbReference>
<dbReference type="EMBL" id="CP015506">
    <property type="protein sequence ID" value="AND40562.1"/>
    <property type="molecule type" value="Genomic_DNA"/>
</dbReference>
<accession>A0A160MCC2</accession>
<dbReference type="eggNOG" id="COG0006">
    <property type="taxonomic scope" value="Bacteria"/>
</dbReference>
<organism evidence="3 4">
    <name type="scientific">Cytobacillus oceanisediminis 2691</name>
    <dbReference type="NCBI Taxonomy" id="1196031"/>
    <lineage>
        <taxon>Bacteria</taxon>
        <taxon>Bacillati</taxon>
        <taxon>Bacillota</taxon>
        <taxon>Bacilli</taxon>
        <taxon>Bacillales</taxon>
        <taxon>Bacillaceae</taxon>
        <taxon>Cytobacillus</taxon>
    </lineage>
</organism>
<dbReference type="SUPFAM" id="SSF53092">
    <property type="entry name" value="Creatinase/prolidase N-terminal domain"/>
    <property type="match status" value="1"/>
</dbReference>
<sequence length="365" mass="42051">METKVFTERIERARKVMERKELDLCILTNRSSIRYFSGLRMNTAAFSILLISQDDIKYVVARLDLLRAERDCWINDIISFPEDTPDYLNILTDHFKQWKNPRVGVELPELNYETYRYFQEKLSNGHFINIAAELKYLRTIKSDEEIKIIRESANIADKAMREALKVAKAGIKEYEVTAVARYTLLKEGSENPSFEPFLASGENSWLPQRYSSEKVLKPYELNLLDMGGIYRGYCSDITRTFSVGETTPEQYRLFHEILTVQQNTIKSLRPGISAGEVDYIARRAIEELGYGEYFPHLTGHGLGIDIHEGPIIDKERTDILQKNMVLTIEPGVYLPGVGAVRIEDMVLITDDGYEILTQTRRDLIN</sequence>
<evidence type="ECO:0008006" key="5">
    <source>
        <dbReference type="Google" id="ProtNLM"/>
    </source>
</evidence>
<dbReference type="Pfam" id="PF00557">
    <property type="entry name" value="Peptidase_M24"/>
    <property type="match status" value="1"/>
</dbReference>
<evidence type="ECO:0000259" key="2">
    <source>
        <dbReference type="Pfam" id="PF01321"/>
    </source>
</evidence>
<dbReference type="InterPro" id="IPR000994">
    <property type="entry name" value="Pept_M24"/>
</dbReference>
<dbReference type="Proteomes" id="UP000077856">
    <property type="component" value="Chromosome"/>
</dbReference>
<dbReference type="RefSeq" id="WP_019382174.1">
    <property type="nucleotide sequence ID" value="NZ_CP015506.1"/>
</dbReference>
<dbReference type="InterPro" id="IPR050659">
    <property type="entry name" value="Peptidase_M24B"/>
</dbReference>
<name>A0A160MCC2_9BACI</name>
<reference evidence="3 4" key="1">
    <citation type="submission" date="2016-04" db="EMBL/GenBank/DDBJ databases">
        <title>Complete genome sequence of Bacillus oceanisediminis strain 2691.</title>
        <authorList>
            <person name="Jeong H."/>
            <person name="Kim H.J."/>
            <person name="Lee D.-W."/>
        </authorList>
    </citation>
    <scope>NUCLEOTIDE SEQUENCE [LARGE SCALE GENOMIC DNA]</scope>
    <source>
        <strain evidence="3 4">2691</strain>
    </source>
</reference>
<feature type="domain" description="Peptidase M24" evidence="1">
    <location>
        <begin position="148"/>
        <end position="350"/>
    </location>
</feature>
<dbReference type="InterPro" id="IPR029149">
    <property type="entry name" value="Creatin/AminoP/Spt16_N"/>
</dbReference>
<dbReference type="AlphaFoldDB" id="A0A160MCC2"/>
<dbReference type="Gene3D" id="3.40.350.10">
    <property type="entry name" value="Creatinase/prolidase N-terminal domain"/>
    <property type="match status" value="1"/>
</dbReference>
<evidence type="ECO:0000313" key="4">
    <source>
        <dbReference type="Proteomes" id="UP000077856"/>
    </source>
</evidence>
<evidence type="ECO:0000259" key="1">
    <source>
        <dbReference type="Pfam" id="PF00557"/>
    </source>
</evidence>
<dbReference type="Pfam" id="PF01321">
    <property type="entry name" value="Creatinase_N"/>
    <property type="match status" value="1"/>
</dbReference>
<proteinExistence type="predicted"/>